<dbReference type="OrthoDB" id="676979at2759"/>
<dbReference type="AlphaFoldDB" id="A0A4Y7ILZ6"/>
<evidence type="ECO:0000313" key="7">
    <source>
        <dbReference type="EMBL" id="RZC48478.1"/>
    </source>
</evidence>
<keyword evidence="3 6" id="KW-0732">Signal</keyword>
<evidence type="ECO:0000256" key="4">
    <source>
        <dbReference type="ARBA" id="ARBA00022737"/>
    </source>
</evidence>
<evidence type="ECO:0000256" key="5">
    <source>
        <dbReference type="SAM" id="MobiDB-lite"/>
    </source>
</evidence>
<dbReference type="Proteomes" id="UP000316621">
    <property type="component" value="Chromosome 2"/>
</dbReference>
<dbReference type="GO" id="GO:0005576">
    <property type="term" value="C:extracellular region"/>
    <property type="evidence" value="ECO:0007669"/>
    <property type="project" value="UniProtKB-SubCell"/>
</dbReference>
<dbReference type="PANTHER" id="PTHR32093">
    <property type="entry name" value="LEUCINE-RICH REPEAT EXTENSIN-LIKE PROTEIN 3-RELATED"/>
    <property type="match status" value="1"/>
</dbReference>
<dbReference type="EMBL" id="CM010716">
    <property type="protein sequence ID" value="RZC48478.1"/>
    <property type="molecule type" value="Genomic_DNA"/>
</dbReference>
<gene>
    <name evidence="7" type="ORF">C5167_016906</name>
</gene>
<feature type="compositionally biased region" description="Pro residues" evidence="5">
    <location>
        <begin position="70"/>
        <end position="83"/>
    </location>
</feature>
<dbReference type="InterPro" id="IPR051582">
    <property type="entry name" value="LRR_extensin-like_regulator"/>
</dbReference>
<feature type="region of interest" description="Disordered" evidence="5">
    <location>
        <begin position="42"/>
        <end position="83"/>
    </location>
</feature>
<feature type="region of interest" description="Disordered" evidence="5">
    <location>
        <begin position="435"/>
        <end position="463"/>
    </location>
</feature>
<dbReference type="STRING" id="3469.A0A4Y7ILZ6"/>
<sequence>MVSSFLLIIFFILFSSFLIHVHSSSSLSPNHRQALEISIGIGSGGEGGGGGGGGGESGESEACQCTASPPEIPPQPQPQPQPRPLVFLDERLAVVFPVIQRFKNLITSDPYNVTSTWVGSNVCSYKGFYCESPPDNSSALSMASVDFNGYKLRAPSLVGFIDSLPDIALFHANTNEFGGLIPSNISNLRYLYELDLSNNKFTGAFPTAVFGIKSLTFFDLRFNSFNGLVPSQIFAQPLDVLFINNNNFLQTLPQNLGSTTSFYLTLANNKFNGPIPRSIGKASKTLVEVLFLNNELSGCLPYEIGYLKEATVFDASSNCITGPLPCSFGCLAKMEILNFAGNLLYGVIPEVVCALGNLANLTLSDNYFTGVGPLCKKLIQSGVLDVRMNCIHGLENQRSIAECAMFFAHVKICPFFPTFSLIPCQISHNGWGENSNKSSPGTGGSGYYTRKRSKPSRAPSPTYSALLRHRL</sequence>
<dbReference type="InterPro" id="IPR032675">
    <property type="entry name" value="LRR_dom_sf"/>
</dbReference>
<comment type="subcellular location">
    <subcellularLocation>
        <location evidence="1">Secreted</location>
    </subcellularLocation>
</comment>
<dbReference type="OMA" id="FVPHIPC"/>
<dbReference type="Pfam" id="PF00560">
    <property type="entry name" value="LRR_1"/>
    <property type="match status" value="1"/>
</dbReference>
<accession>A0A4Y7ILZ6</accession>
<dbReference type="SUPFAM" id="SSF52058">
    <property type="entry name" value="L domain-like"/>
    <property type="match status" value="1"/>
</dbReference>
<name>A0A4Y7ILZ6_PAPSO</name>
<reference evidence="7 8" key="1">
    <citation type="journal article" date="2018" name="Science">
        <title>The opium poppy genome and morphinan production.</title>
        <authorList>
            <person name="Guo L."/>
            <person name="Winzer T."/>
            <person name="Yang X."/>
            <person name="Li Y."/>
            <person name="Ning Z."/>
            <person name="He Z."/>
            <person name="Teodor R."/>
            <person name="Lu Y."/>
            <person name="Bowser T.A."/>
            <person name="Graham I.A."/>
            <person name="Ye K."/>
        </authorList>
    </citation>
    <scope>NUCLEOTIDE SEQUENCE [LARGE SCALE GENOMIC DNA]</scope>
    <source>
        <strain evidence="8">cv. HN1</strain>
        <tissue evidence="7">Leaves</tissue>
    </source>
</reference>
<feature type="compositionally biased region" description="Gly residues" evidence="5">
    <location>
        <begin position="42"/>
        <end position="57"/>
    </location>
</feature>
<keyword evidence="2" id="KW-0964">Secreted</keyword>
<organism evidence="7 8">
    <name type="scientific">Papaver somniferum</name>
    <name type="common">Opium poppy</name>
    <dbReference type="NCBI Taxonomy" id="3469"/>
    <lineage>
        <taxon>Eukaryota</taxon>
        <taxon>Viridiplantae</taxon>
        <taxon>Streptophyta</taxon>
        <taxon>Embryophyta</taxon>
        <taxon>Tracheophyta</taxon>
        <taxon>Spermatophyta</taxon>
        <taxon>Magnoliopsida</taxon>
        <taxon>Ranunculales</taxon>
        <taxon>Papaveraceae</taxon>
        <taxon>Papaveroideae</taxon>
        <taxon>Papaver</taxon>
    </lineage>
</organism>
<evidence type="ECO:0000256" key="3">
    <source>
        <dbReference type="ARBA" id="ARBA00022729"/>
    </source>
</evidence>
<feature type="chain" id="PRO_5021222070" description="Leucine-rich repeat-containing N-terminal plant-type domain-containing protein" evidence="6">
    <location>
        <begin position="24"/>
        <end position="471"/>
    </location>
</feature>
<protein>
    <recommendedName>
        <fullName evidence="9">Leucine-rich repeat-containing N-terminal plant-type domain-containing protein</fullName>
    </recommendedName>
</protein>
<feature type="signal peptide" evidence="6">
    <location>
        <begin position="1"/>
        <end position="23"/>
    </location>
</feature>
<evidence type="ECO:0000313" key="8">
    <source>
        <dbReference type="Proteomes" id="UP000316621"/>
    </source>
</evidence>
<proteinExistence type="predicted"/>
<keyword evidence="8" id="KW-1185">Reference proteome</keyword>
<dbReference type="InterPro" id="IPR001611">
    <property type="entry name" value="Leu-rich_rpt"/>
</dbReference>
<dbReference type="Gene3D" id="3.80.10.10">
    <property type="entry name" value="Ribonuclease Inhibitor"/>
    <property type="match status" value="2"/>
</dbReference>
<dbReference type="PANTHER" id="PTHR32093:SF128">
    <property type="entry name" value="LEUCINE-RICH REPEAT-CONTAINING N-TERMINAL PLANT-TYPE DOMAIN-CONTAINING PROTEIN"/>
    <property type="match status" value="1"/>
</dbReference>
<evidence type="ECO:0000256" key="6">
    <source>
        <dbReference type="SAM" id="SignalP"/>
    </source>
</evidence>
<evidence type="ECO:0000256" key="2">
    <source>
        <dbReference type="ARBA" id="ARBA00022525"/>
    </source>
</evidence>
<keyword evidence="4" id="KW-0677">Repeat</keyword>
<evidence type="ECO:0000256" key="1">
    <source>
        <dbReference type="ARBA" id="ARBA00004613"/>
    </source>
</evidence>
<evidence type="ECO:0008006" key="9">
    <source>
        <dbReference type="Google" id="ProtNLM"/>
    </source>
</evidence>
<dbReference type="Gramene" id="RZC48478">
    <property type="protein sequence ID" value="RZC48478"/>
    <property type="gene ID" value="C5167_016906"/>
</dbReference>